<keyword evidence="2" id="KW-1185">Reference proteome</keyword>
<evidence type="ECO:0000313" key="2">
    <source>
        <dbReference type="Proteomes" id="UP000494216"/>
    </source>
</evidence>
<evidence type="ECO:0000313" key="1">
    <source>
        <dbReference type="EMBL" id="CAA9889817.1"/>
    </source>
</evidence>
<gene>
    <name evidence="1" type="ORF">METHB2_140004</name>
</gene>
<comment type="caution">
    <text evidence="1">The sequence shown here is derived from an EMBL/GenBank/DDBJ whole genome shotgun (WGS) entry which is preliminary data.</text>
</comment>
<protein>
    <submittedName>
        <fullName evidence="1">Uncharacterized protein</fullName>
    </submittedName>
</protein>
<proteinExistence type="predicted"/>
<accession>A0A8S0XR82</accession>
<dbReference type="Proteomes" id="UP000494216">
    <property type="component" value="Unassembled WGS sequence"/>
</dbReference>
<dbReference type="AlphaFoldDB" id="A0A8S0XR82"/>
<organism evidence="1 2">
    <name type="scientific">Candidatus Methylobacter favarea</name>
    <dbReference type="NCBI Taxonomy" id="2707345"/>
    <lineage>
        <taxon>Bacteria</taxon>
        <taxon>Pseudomonadati</taxon>
        <taxon>Pseudomonadota</taxon>
        <taxon>Gammaproteobacteria</taxon>
        <taxon>Methylococcales</taxon>
        <taxon>Methylococcaceae</taxon>
        <taxon>Methylobacter</taxon>
    </lineage>
</organism>
<dbReference type="EMBL" id="CADCXN010000041">
    <property type="protein sequence ID" value="CAA9889817.1"/>
    <property type="molecule type" value="Genomic_DNA"/>
</dbReference>
<sequence length="52" mass="5880">MSYGQLTHYLSASTYTFKDLLGEVKGTVRQIEQEEDGSLFYLTYRPGEGIEG</sequence>
<reference evidence="1 2" key="1">
    <citation type="submission" date="2020-02" db="EMBL/GenBank/DDBJ databases">
        <authorList>
            <person name="Hogendoorn C."/>
        </authorList>
    </citation>
    <scope>NUCLEOTIDE SEQUENCE [LARGE SCALE GENOMIC DNA]</scope>
    <source>
        <strain evidence="1">METHB21</strain>
    </source>
</reference>
<name>A0A8S0XR82_9GAMM</name>